<dbReference type="PROSITE" id="PS52016">
    <property type="entry name" value="TONB_DEPENDENT_REC_3"/>
    <property type="match status" value="1"/>
</dbReference>
<evidence type="ECO:0000313" key="15">
    <source>
        <dbReference type="Proteomes" id="UP000051757"/>
    </source>
</evidence>
<organism evidence="14 15">
    <name type="scientific">Stenotrophomonas beteli</name>
    <dbReference type="NCBI Taxonomy" id="3384461"/>
    <lineage>
        <taxon>Bacteria</taxon>
        <taxon>Pseudomonadati</taxon>
        <taxon>Pseudomonadota</taxon>
        <taxon>Gammaproteobacteria</taxon>
        <taxon>Lysobacterales</taxon>
        <taxon>Lysobacteraceae</taxon>
        <taxon>Stenotrophomonas</taxon>
        <taxon>Stenotrophomonas maltophilia group</taxon>
    </lineage>
</organism>
<dbReference type="Gene3D" id="2.170.130.10">
    <property type="entry name" value="TonB-dependent receptor, plug domain"/>
    <property type="match status" value="1"/>
</dbReference>
<gene>
    <name evidence="14" type="ORF">ARC23_13585</name>
</gene>
<name>A0A0R0BAE6_9GAMM</name>
<dbReference type="EMBL" id="LLXV01000041">
    <property type="protein sequence ID" value="KRG49731.1"/>
    <property type="molecule type" value="Genomic_DNA"/>
</dbReference>
<evidence type="ECO:0000259" key="12">
    <source>
        <dbReference type="Pfam" id="PF00593"/>
    </source>
</evidence>
<keyword evidence="15" id="KW-1185">Reference proteome</keyword>
<feature type="domain" description="TonB-dependent receptor plug" evidence="13">
    <location>
        <begin position="49"/>
        <end position="161"/>
    </location>
</feature>
<comment type="similarity">
    <text evidence="8 9">Belongs to the TonB-dependent receptor family.</text>
</comment>
<keyword evidence="7 8" id="KW-0998">Cell outer membrane</keyword>
<keyword evidence="5 9" id="KW-0798">TonB box</keyword>
<keyword evidence="6 8" id="KW-0472">Membrane</keyword>
<evidence type="ECO:0000256" key="3">
    <source>
        <dbReference type="ARBA" id="ARBA00022452"/>
    </source>
</evidence>
<keyword evidence="2 8" id="KW-0813">Transport</keyword>
<dbReference type="InterPro" id="IPR037066">
    <property type="entry name" value="Plug_dom_sf"/>
</dbReference>
<keyword evidence="3 8" id="KW-1134">Transmembrane beta strand</keyword>
<dbReference type="GO" id="GO:0009279">
    <property type="term" value="C:cell outer membrane"/>
    <property type="evidence" value="ECO:0007669"/>
    <property type="project" value="UniProtKB-SubCell"/>
</dbReference>
<evidence type="ECO:0000256" key="2">
    <source>
        <dbReference type="ARBA" id="ARBA00022448"/>
    </source>
</evidence>
<dbReference type="InterPro" id="IPR012910">
    <property type="entry name" value="Plug_dom"/>
</dbReference>
<accession>A0A0R0BAE6</accession>
<evidence type="ECO:0000259" key="13">
    <source>
        <dbReference type="Pfam" id="PF07715"/>
    </source>
</evidence>
<dbReference type="CDD" id="cd01347">
    <property type="entry name" value="ligand_gated_channel"/>
    <property type="match status" value="1"/>
</dbReference>
<evidence type="ECO:0000256" key="1">
    <source>
        <dbReference type="ARBA" id="ARBA00004571"/>
    </source>
</evidence>
<evidence type="ECO:0000256" key="4">
    <source>
        <dbReference type="ARBA" id="ARBA00022692"/>
    </source>
</evidence>
<evidence type="ECO:0000256" key="10">
    <source>
        <dbReference type="SAM" id="MobiDB-lite"/>
    </source>
</evidence>
<protein>
    <submittedName>
        <fullName evidence="14">TonB-dependent receptor</fullName>
    </submittedName>
</protein>
<dbReference type="Pfam" id="PF00593">
    <property type="entry name" value="TonB_dep_Rec_b-barrel"/>
    <property type="match status" value="1"/>
</dbReference>
<evidence type="ECO:0000256" key="8">
    <source>
        <dbReference type="PROSITE-ProRule" id="PRU01360"/>
    </source>
</evidence>
<feature type="domain" description="TonB-dependent receptor-like beta-barrel" evidence="12">
    <location>
        <begin position="377"/>
        <end position="910"/>
    </location>
</feature>
<feature type="signal peptide" evidence="11">
    <location>
        <begin position="1"/>
        <end position="27"/>
    </location>
</feature>
<evidence type="ECO:0000256" key="9">
    <source>
        <dbReference type="RuleBase" id="RU003357"/>
    </source>
</evidence>
<dbReference type="Gene3D" id="2.40.170.20">
    <property type="entry name" value="TonB-dependent receptor, beta-barrel domain"/>
    <property type="match status" value="1"/>
</dbReference>
<dbReference type="InterPro" id="IPR036942">
    <property type="entry name" value="Beta-barrel_TonB_sf"/>
</dbReference>
<reference evidence="14 15" key="1">
    <citation type="journal article" date="2016" name="Front. Microbiol.">
        <title>Genome Sequence of Type Strains of Genus Stenotrophomonas.</title>
        <authorList>
            <person name="Patil P.P."/>
            <person name="Midha S."/>
            <person name="Kumar S."/>
            <person name="Patil P.B."/>
        </authorList>
    </citation>
    <scope>NUCLEOTIDE SEQUENCE [LARGE SCALE GENOMIC DNA]</scope>
    <source>
        <strain evidence="14 15">LMG 978</strain>
    </source>
</reference>
<dbReference type="PANTHER" id="PTHR47234:SF2">
    <property type="entry name" value="TONB-DEPENDENT RECEPTOR"/>
    <property type="match status" value="1"/>
</dbReference>
<proteinExistence type="inferred from homology"/>
<feature type="compositionally biased region" description="Polar residues" evidence="10">
    <location>
        <begin position="678"/>
        <end position="697"/>
    </location>
</feature>
<dbReference type="InterPro" id="IPR039426">
    <property type="entry name" value="TonB-dep_rcpt-like"/>
</dbReference>
<dbReference type="SUPFAM" id="SSF56935">
    <property type="entry name" value="Porins"/>
    <property type="match status" value="1"/>
</dbReference>
<dbReference type="AlphaFoldDB" id="A0A0R0BAE6"/>
<evidence type="ECO:0000256" key="11">
    <source>
        <dbReference type="SAM" id="SignalP"/>
    </source>
</evidence>
<evidence type="ECO:0000256" key="5">
    <source>
        <dbReference type="ARBA" id="ARBA00023077"/>
    </source>
</evidence>
<dbReference type="PANTHER" id="PTHR47234">
    <property type="match status" value="1"/>
</dbReference>
<dbReference type="Proteomes" id="UP000051757">
    <property type="component" value="Unassembled WGS sequence"/>
</dbReference>
<evidence type="ECO:0000313" key="14">
    <source>
        <dbReference type="EMBL" id="KRG49731.1"/>
    </source>
</evidence>
<comment type="subcellular location">
    <subcellularLocation>
        <location evidence="1 8">Cell outer membrane</location>
        <topology evidence="1 8">Multi-pass membrane protein</topology>
    </subcellularLocation>
</comment>
<comment type="caution">
    <text evidence="14">The sequence shown here is derived from an EMBL/GenBank/DDBJ whole genome shotgun (WGS) entry which is preliminary data.</text>
</comment>
<keyword evidence="11" id="KW-0732">Signal</keyword>
<sequence length="946" mass="103060">MKLKSSQLRDAVVIALVAGASTATAHAQEATNLDRIEVTGSRIRQVDTETAQPVMTISRDQIEKQGFKSVADILQNIPAAGSPAISRTSPLSSGEAVGGYYIDLRNLGANRTLILIDGRRLGITNDGLQDVASIPSAMVERIEVLKDGASTIYGSDAIAGVVNIITRKDFEGAEANVYIGQWDQGDGKRENYDFIMGFRGERGSLTAGVEYTNEDPVWAKDRWFSRNRFPTGEKGDPRPGGLSGTSQWGRFVYNNQLYTLRRDVPGLDPSQFSSYRLVDPTIDVSNPALASTVYSGIKRKSAFLNGRFDFTDNVRFDTSVLYTDRDSFAQNAGYPFFSDDFALSANGLSADSVFNPVGEDVQYVRRGWEVPREVRNSLTTTRFTGVFSGTFQTGERYWDWEAGYLYNQNKGTQISTGNLNTYAVGQATGPSFINANGQAQCGTPDSPIPLGTGPGSCTPWNPLIANGYNAPNSLADPNVQAYLYQPGQALSRTTTKNYFANIAGTIATLPAGDLGVALGIERREESGSFSPDALAQTGISTDLAAGPTQGGYNLNEAYLELQVPILADLPGAKELTLTAATRYSDYDTFGNTLNSKFGLKWKPIDSILVRGTWSEGFRAPTVADLYGGISQTFPNYTDPCDTSFGPAAGNARCLADVPAGFRQPNTSSSGPAPGPGEASNTPFVTGSTPGLTPETSKSKTIGIVWSPGFLTGFNTSLDWWNIRIDNTIVADTPTDLLNDCYLRGIESRCVGFTRNASGNITQLDFALRNAGYVETEGFDFDVNYRFETGFGNFTTSLQNTYVTKNEIKSDNTDNPPTQLNGFEGNFRLRSNLTVNWQLDNLSISWTARYYSGTKEDCYFDDRCTLPNFSSPDTLGQITPKNELGSNTFHDLQVSYNLPWNATVAVGANNVFDHWSAPAYAQPNSGYSYYGGYDIGRFVYMKYQQKF</sequence>
<evidence type="ECO:0000256" key="7">
    <source>
        <dbReference type="ARBA" id="ARBA00023237"/>
    </source>
</evidence>
<dbReference type="InterPro" id="IPR000531">
    <property type="entry name" value="Beta-barrel_TonB"/>
</dbReference>
<dbReference type="Pfam" id="PF07715">
    <property type="entry name" value="Plug"/>
    <property type="match status" value="1"/>
</dbReference>
<keyword evidence="14" id="KW-0675">Receptor</keyword>
<feature type="chain" id="PRO_5006392109" evidence="11">
    <location>
        <begin position="28"/>
        <end position="946"/>
    </location>
</feature>
<evidence type="ECO:0000256" key="6">
    <source>
        <dbReference type="ARBA" id="ARBA00023136"/>
    </source>
</evidence>
<keyword evidence="4 8" id="KW-0812">Transmembrane</keyword>
<feature type="region of interest" description="Disordered" evidence="10">
    <location>
        <begin position="660"/>
        <end position="697"/>
    </location>
</feature>
<dbReference type="OrthoDB" id="6276154at2"/>